<dbReference type="RefSeq" id="WP_263342269.1">
    <property type="nucleotide sequence ID" value="NZ_JAGSYH010000010.1"/>
</dbReference>
<gene>
    <name evidence="1" type="ORF">ACFPT7_16535</name>
</gene>
<protein>
    <submittedName>
        <fullName evidence="1">Type II toxin-antitoxin system VapB family antitoxin</fullName>
    </submittedName>
</protein>
<sequence length="90" mass="9993">MGSLNIKNPHTVELIRELATKKGISLVSAITLAVEDKLAEEKAAASQASAPEARYERLMAYAGEFARRVPHPIHSWQIDELLYDEHGLPK</sequence>
<accession>A0ABW1EKJ2</accession>
<dbReference type="Pfam" id="PF07704">
    <property type="entry name" value="PSK_trans_fac"/>
    <property type="match status" value="1"/>
</dbReference>
<proteinExistence type="predicted"/>
<name>A0ABW1EKJ2_9BACT</name>
<dbReference type="EMBL" id="JBHSPH010000007">
    <property type="protein sequence ID" value="MFC5863918.1"/>
    <property type="molecule type" value="Genomic_DNA"/>
</dbReference>
<organism evidence="1 2">
    <name type="scientific">Acidicapsa dinghuensis</name>
    <dbReference type="NCBI Taxonomy" id="2218256"/>
    <lineage>
        <taxon>Bacteria</taxon>
        <taxon>Pseudomonadati</taxon>
        <taxon>Acidobacteriota</taxon>
        <taxon>Terriglobia</taxon>
        <taxon>Terriglobales</taxon>
        <taxon>Acidobacteriaceae</taxon>
        <taxon>Acidicapsa</taxon>
    </lineage>
</organism>
<dbReference type="InterPro" id="IPR011660">
    <property type="entry name" value="VapB-like"/>
</dbReference>
<comment type="caution">
    <text evidence="1">The sequence shown here is derived from an EMBL/GenBank/DDBJ whole genome shotgun (WGS) entry which is preliminary data.</text>
</comment>
<evidence type="ECO:0000313" key="2">
    <source>
        <dbReference type="Proteomes" id="UP001596091"/>
    </source>
</evidence>
<reference evidence="2" key="1">
    <citation type="journal article" date="2019" name="Int. J. Syst. Evol. Microbiol.">
        <title>The Global Catalogue of Microorganisms (GCM) 10K type strain sequencing project: providing services to taxonomists for standard genome sequencing and annotation.</title>
        <authorList>
            <consortium name="The Broad Institute Genomics Platform"/>
            <consortium name="The Broad Institute Genome Sequencing Center for Infectious Disease"/>
            <person name="Wu L."/>
            <person name="Ma J."/>
        </authorList>
    </citation>
    <scope>NUCLEOTIDE SEQUENCE [LARGE SCALE GENOMIC DNA]</scope>
    <source>
        <strain evidence="2">JCM 4087</strain>
    </source>
</reference>
<evidence type="ECO:0000313" key="1">
    <source>
        <dbReference type="EMBL" id="MFC5863918.1"/>
    </source>
</evidence>
<dbReference type="Proteomes" id="UP001596091">
    <property type="component" value="Unassembled WGS sequence"/>
</dbReference>
<keyword evidence="2" id="KW-1185">Reference proteome</keyword>